<keyword evidence="8 9" id="KW-0472">Membrane</keyword>
<evidence type="ECO:0000313" key="10">
    <source>
        <dbReference type="EMBL" id="GAL27410.1"/>
    </source>
</evidence>
<keyword evidence="4 9" id="KW-0812">Transmembrane</keyword>
<reference evidence="11" key="1">
    <citation type="submission" date="2014-09" db="EMBL/GenBank/DDBJ databases">
        <title>Vibrio variabilis JCM 19239. (C206) whole genome shotgun sequence.</title>
        <authorList>
            <person name="Sawabe T."/>
            <person name="Meirelles P."/>
            <person name="Nakanishi M."/>
            <person name="Sayaka M."/>
            <person name="Hattori M."/>
            <person name="Ohkuma M."/>
        </authorList>
    </citation>
    <scope>NUCLEOTIDE SEQUENCE [LARGE SCALE GENOMIC DNA]</scope>
    <source>
        <strain evidence="11">JCM 19239</strain>
    </source>
</reference>
<evidence type="ECO:0000256" key="2">
    <source>
        <dbReference type="ARBA" id="ARBA00005751"/>
    </source>
</evidence>
<keyword evidence="5" id="KW-0653">Protein transport</keyword>
<evidence type="ECO:0000313" key="11">
    <source>
        <dbReference type="Proteomes" id="UP000029223"/>
    </source>
</evidence>
<evidence type="ECO:0000256" key="7">
    <source>
        <dbReference type="ARBA" id="ARBA00023010"/>
    </source>
</evidence>
<sequence length="132" mass="14381">MAKKPGQDFSSAKNGLNELKSRLLFVIGALLVFRAGSFVPIPGIDAAVLADLFEQQKGTIVEMFNMFSGGALERASILALGIMPYISASIVVQLLTVVHPALAELKKEGEAGRRKISNIRVMVRLYLQHSRQ</sequence>
<evidence type="ECO:0000256" key="3">
    <source>
        <dbReference type="ARBA" id="ARBA00022448"/>
    </source>
</evidence>
<dbReference type="SUPFAM" id="SSF103491">
    <property type="entry name" value="Preprotein translocase SecY subunit"/>
    <property type="match status" value="1"/>
</dbReference>
<feature type="transmembrane region" description="Helical" evidence="9">
    <location>
        <begin position="21"/>
        <end position="41"/>
    </location>
</feature>
<feature type="transmembrane region" description="Helical" evidence="9">
    <location>
        <begin position="75"/>
        <end position="98"/>
    </location>
</feature>
<evidence type="ECO:0000256" key="9">
    <source>
        <dbReference type="SAM" id="Phobius"/>
    </source>
</evidence>
<accession>A0ABQ0JGI4</accession>
<comment type="similarity">
    <text evidence="2">Belongs to the SecY/SEC61-alpha family.</text>
</comment>
<reference evidence="11" key="2">
    <citation type="submission" date="2014-09" db="EMBL/GenBank/DDBJ databases">
        <authorList>
            <consortium name="NBRP consortium"/>
            <person name="Sawabe T."/>
            <person name="Meirelles P."/>
            <person name="Nakanishi M."/>
            <person name="Sayaka M."/>
            <person name="Hattori M."/>
            <person name="Ohkuma M."/>
        </authorList>
    </citation>
    <scope>NUCLEOTIDE SEQUENCE [LARGE SCALE GENOMIC DNA]</scope>
    <source>
        <strain evidence="11">JCM 19239</strain>
    </source>
</reference>
<evidence type="ECO:0000256" key="8">
    <source>
        <dbReference type="ARBA" id="ARBA00023136"/>
    </source>
</evidence>
<keyword evidence="3" id="KW-0813">Transport</keyword>
<protein>
    <submittedName>
        <fullName evidence="10">Preprotein translocase secY subunit</fullName>
    </submittedName>
</protein>
<keyword evidence="11" id="KW-1185">Reference proteome</keyword>
<evidence type="ECO:0000256" key="4">
    <source>
        <dbReference type="ARBA" id="ARBA00022692"/>
    </source>
</evidence>
<evidence type="ECO:0000256" key="6">
    <source>
        <dbReference type="ARBA" id="ARBA00022989"/>
    </source>
</evidence>
<name>A0ABQ0JGI4_9VIBR</name>
<gene>
    <name evidence="10" type="ORF">JCM19239_5610</name>
</gene>
<dbReference type="Gene3D" id="1.10.3370.10">
    <property type="entry name" value="SecY subunit domain"/>
    <property type="match status" value="1"/>
</dbReference>
<dbReference type="PROSITE" id="PS00755">
    <property type="entry name" value="SECY_1"/>
    <property type="match status" value="1"/>
</dbReference>
<dbReference type="InterPro" id="IPR030659">
    <property type="entry name" value="SecY_CS"/>
</dbReference>
<proteinExistence type="inferred from homology"/>
<keyword evidence="7" id="KW-0811">Translocation</keyword>
<evidence type="ECO:0000256" key="1">
    <source>
        <dbReference type="ARBA" id="ARBA00004141"/>
    </source>
</evidence>
<dbReference type="PRINTS" id="PR00303">
    <property type="entry name" value="SECYTRNLCASE"/>
</dbReference>
<dbReference type="InterPro" id="IPR002208">
    <property type="entry name" value="SecY/SEC61-alpha"/>
</dbReference>
<dbReference type="EMBL" id="BBMS01000029">
    <property type="protein sequence ID" value="GAL27410.1"/>
    <property type="molecule type" value="Genomic_DNA"/>
</dbReference>
<organism evidence="10 11">
    <name type="scientific">Vibrio variabilis</name>
    <dbReference type="NCBI Taxonomy" id="990271"/>
    <lineage>
        <taxon>Bacteria</taxon>
        <taxon>Pseudomonadati</taxon>
        <taxon>Pseudomonadota</taxon>
        <taxon>Gammaproteobacteria</taxon>
        <taxon>Vibrionales</taxon>
        <taxon>Vibrionaceae</taxon>
        <taxon>Vibrio</taxon>
    </lineage>
</organism>
<dbReference type="Proteomes" id="UP000029223">
    <property type="component" value="Unassembled WGS sequence"/>
</dbReference>
<comment type="caution">
    <text evidence="10">The sequence shown here is derived from an EMBL/GenBank/DDBJ whole genome shotgun (WGS) entry which is preliminary data.</text>
</comment>
<dbReference type="Pfam" id="PF00344">
    <property type="entry name" value="SecY"/>
    <property type="match status" value="1"/>
</dbReference>
<dbReference type="InterPro" id="IPR023201">
    <property type="entry name" value="SecY_dom_sf"/>
</dbReference>
<keyword evidence="6 9" id="KW-1133">Transmembrane helix</keyword>
<comment type="subcellular location">
    <subcellularLocation>
        <location evidence="1">Membrane</location>
        <topology evidence="1">Multi-pass membrane protein</topology>
    </subcellularLocation>
</comment>
<evidence type="ECO:0000256" key="5">
    <source>
        <dbReference type="ARBA" id="ARBA00022927"/>
    </source>
</evidence>